<dbReference type="PANTHER" id="PTHR48054">
    <property type="entry name" value="RECEPTOR KINASE-LIKE PROTEIN XA21"/>
    <property type="match status" value="1"/>
</dbReference>
<keyword evidence="2" id="KW-0433">Leucine-rich repeat</keyword>
<dbReference type="InterPro" id="IPR001611">
    <property type="entry name" value="Leu-rich_rpt"/>
</dbReference>
<dbReference type="STRING" id="63057.A0A2P5DA79"/>
<evidence type="ECO:0000256" key="3">
    <source>
        <dbReference type="ARBA" id="ARBA00022729"/>
    </source>
</evidence>
<dbReference type="OrthoDB" id="1111650at2759"/>
<gene>
    <name evidence="7" type="ORF">TorRG33x02_257480</name>
</gene>
<protein>
    <submittedName>
        <fullName evidence="7">LRR domain containing protein</fullName>
    </submittedName>
</protein>
<keyword evidence="8" id="KW-1185">Reference proteome</keyword>
<dbReference type="Pfam" id="PF00560">
    <property type="entry name" value="LRR_1"/>
    <property type="match status" value="2"/>
</dbReference>
<accession>A0A2P5DA79</accession>
<keyword evidence="5" id="KW-0472">Membrane</keyword>
<evidence type="ECO:0000313" key="8">
    <source>
        <dbReference type="Proteomes" id="UP000237000"/>
    </source>
</evidence>
<dbReference type="SUPFAM" id="SSF52058">
    <property type="entry name" value="L domain-like"/>
    <property type="match status" value="1"/>
</dbReference>
<dbReference type="InterPro" id="IPR032675">
    <property type="entry name" value="LRR_dom_sf"/>
</dbReference>
<dbReference type="EMBL" id="JXTC01000284">
    <property type="protein sequence ID" value="PON70198.1"/>
    <property type="molecule type" value="Genomic_DNA"/>
</dbReference>
<dbReference type="FunFam" id="3.80.10.10:FF:000041">
    <property type="entry name" value="LRR receptor-like serine/threonine-protein kinase ERECTA"/>
    <property type="match status" value="1"/>
</dbReference>
<evidence type="ECO:0000256" key="6">
    <source>
        <dbReference type="ARBA" id="ARBA00023180"/>
    </source>
</evidence>
<keyword evidence="4" id="KW-0677">Repeat</keyword>
<evidence type="ECO:0000256" key="4">
    <source>
        <dbReference type="ARBA" id="ARBA00022737"/>
    </source>
</evidence>
<dbReference type="InterPro" id="IPR052592">
    <property type="entry name" value="LRR-RLK"/>
</dbReference>
<dbReference type="PANTHER" id="PTHR48054:SF47">
    <property type="entry name" value="OS06G0179800 PROTEIN"/>
    <property type="match status" value="1"/>
</dbReference>
<keyword evidence="6" id="KW-0325">Glycoprotein</keyword>
<comment type="caution">
    <text evidence="7">The sequence shown here is derived from an EMBL/GenBank/DDBJ whole genome shotgun (WGS) entry which is preliminary data.</text>
</comment>
<dbReference type="GO" id="GO:0016020">
    <property type="term" value="C:membrane"/>
    <property type="evidence" value="ECO:0007669"/>
    <property type="project" value="UniProtKB-SubCell"/>
</dbReference>
<name>A0A2P5DA79_TREOI</name>
<dbReference type="Proteomes" id="UP000237000">
    <property type="component" value="Unassembled WGS sequence"/>
</dbReference>
<keyword evidence="3" id="KW-0732">Signal</keyword>
<dbReference type="AlphaFoldDB" id="A0A2P5DA79"/>
<evidence type="ECO:0000313" key="7">
    <source>
        <dbReference type="EMBL" id="PON70198.1"/>
    </source>
</evidence>
<dbReference type="Gene3D" id="3.80.10.10">
    <property type="entry name" value="Ribonuclease Inhibitor"/>
    <property type="match status" value="1"/>
</dbReference>
<dbReference type="InParanoid" id="A0A2P5DA79"/>
<sequence length="104" mass="11273">MAGNQLSGPIPSWLGNLTQLVGIYVGENQLNGSIPESLSKLTNLEDLSLYSNQLGGTVKFDMFFNMTILKYLDLGLNNLSLLSKQGKMNAASSKFGFLGLPRCN</sequence>
<reference evidence="8" key="1">
    <citation type="submission" date="2016-06" db="EMBL/GenBank/DDBJ databases">
        <title>Parallel loss of symbiosis genes in relatives of nitrogen-fixing non-legume Parasponia.</title>
        <authorList>
            <person name="Van Velzen R."/>
            <person name="Holmer R."/>
            <person name="Bu F."/>
            <person name="Rutten L."/>
            <person name="Van Zeijl A."/>
            <person name="Liu W."/>
            <person name="Santuari L."/>
            <person name="Cao Q."/>
            <person name="Sharma T."/>
            <person name="Shen D."/>
            <person name="Roswanjaya Y."/>
            <person name="Wardhani T."/>
            <person name="Kalhor M.S."/>
            <person name="Jansen J."/>
            <person name="Van den Hoogen J."/>
            <person name="Gungor B."/>
            <person name="Hartog M."/>
            <person name="Hontelez J."/>
            <person name="Verver J."/>
            <person name="Yang W.-C."/>
            <person name="Schijlen E."/>
            <person name="Repin R."/>
            <person name="Schilthuizen M."/>
            <person name="Schranz E."/>
            <person name="Heidstra R."/>
            <person name="Miyata K."/>
            <person name="Fedorova E."/>
            <person name="Kohlen W."/>
            <person name="Bisseling T."/>
            <person name="Smit S."/>
            <person name="Geurts R."/>
        </authorList>
    </citation>
    <scope>NUCLEOTIDE SEQUENCE [LARGE SCALE GENOMIC DNA]</scope>
    <source>
        <strain evidence="8">cv. RG33-2</strain>
    </source>
</reference>
<evidence type="ECO:0000256" key="5">
    <source>
        <dbReference type="ARBA" id="ARBA00023136"/>
    </source>
</evidence>
<evidence type="ECO:0000256" key="2">
    <source>
        <dbReference type="ARBA" id="ARBA00022614"/>
    </source>
</evidence>
<proteinExistence type="predicted"/>
<evidence type="ECO:0000256" key="1">
    <source>
        <dbReference type="ARBA" id="ARBA00004370"/>
    </source>
</evidence>
<comment type="subcellular location">
    <subcellularLocation>
        <location evidence="1">Membrane</location>
    </subcellularLocation>
</comment>
<organism evidence="7 8">
    <name type="scientific">Trema orientale</name>
    <name type="common">Charcoal tree</name>
    <name type="synonym">Celtis orientalis</name>
    <dbReference type="NCBI Taxonomy" id="63057"/>
    <lineage>
        <taxon>Eukaryota</taxon>
        <taxon>Viridiplantae</taxon>
        <taxon>Streptophyta</taxon>
        <taxon>Embryophyta</taxon>
        <taxon>Tracheophyta</taxon>
        <taxon>Spermatophyta</taxon>
        <taxon>Magnoliopsida</taxon>
        <taxon>eudicotyledons</taxon>
        <taxon>Gunneridae</taxon>
        <taxon>Pentapetalae</taxon>
        <taxon>rosids</taxon>
        <taxon>fabids</taxon>
        <taxon>Rosales</taxon>
        <taxon>Cannabaceae</taxon>
        <taxon>Trema</taxon>
    </lineage>
</organism>